<gene>
    <name evidence="2" type="ORF">OSTQU699_LOCUS8340</name>
</gene>
<name>A0A8S1J720_9CHLO</name>
<dbReference type="Proteomes" id="UP000708148">
    <property type="component" value="Unassembled WGS sequence"/>
</dbReference>
<dbReference type="AlphaFoldDB" id="A0A8S1J720"/>
<protein>
    <submittedName>
        <fullName evidence="2">Uncharacterized protein</fullName>
    </submittedName>
</protein>
<feature type="compositionally biased region" description="Basic and acidic residues" evidence="1">
    <location>
        <begin position="91"/>
        <end position="102"/>
    </location>
</feature>
<accession>A0A8S1J720</accession>
<reference evidence="2" key="1">
    <citation type="submission" date="2020-12" db="EMBL/GenBank/DDBJ databases">
        <authorList>
            <person name="Iha C."/>
        </authorList>
    </citation>
    <scope>NUCLEOTIDE SEQUENCE</scope>
</reference>
<comment type="caution">
    <text evidence="2">The sequence shown here is derived from an EMBL/GenBank/DDBJ whole genome shotgun (WGS) entry which is preliminary data.</text>
</comment>
<feature type="region of interest" description="Disordered" evidence="1">
    <location>
        <begin position="77"/>
        <end position="137"/>
    </location>
</feature>
<evidence type="ECO:0000313" key="3">
    <source>
        <dbReference type="Proteomes" id="UP000708148"/>
    </source>
</evidence>
<sequence length="137" mass="14701">MMCPPTWLFSDALTGAAPRLLDENFIADATMRGSHPTVYTEGRGQVHIEIQALMKGLKAQIQAPPIALSSADLRKGSLQRGGAKSRALEGLPRHRESTDGRRISKKGLRLNAAGSSKAQQSMDQPVLRPISGLGQTT</sequence>
<proteinExistence type="predicted"/>
<feature type="compositionally biased region" description="Polar residues" evidence="1">
    <location>
        <begin position="113"/>
        <end position="123"/>
    </location>
</feature>
<evidence type="ECO:0000256" key="1">
    <source>
        <dbReference type="SAM" id="MobiDB-lite"/>
    </source>
</evidence>
<dbReference type="EMBL" id="CAJHUC010002019">
    <property type="protein sequence ID" value="CAD7702983.1"/>
    <property type="molecule type" value="Genomic_DNA"/>
</dbReference>
<organism evidence="2 3">
    <name type="scientific">Ostreobium quekettii</name>
    <dbReference type="NCBI Taxonomy" id="121088"/>
    <lineage>
        <taxon>Eukaryota</taxon>
        <taxon>Viridiplantae</taxon>
        <taxon>Chlorophyta</taxon>
        <taxon>core chlorophytes</taxon>
        <taxon>Ulvophyceae</taxon>
        <taxon>TCBD clade</taxon>
        <taxon>Bryopsidales</taxon>
        <taxon>Ostreobineae</taxon>
        <taxon>Ostreobiaceae</taxon>
        <taxon>Ostreobium</taxon>
    </lineage>
</organism>
<evidence type="ECO:0000313" key="2">
    <source>
        <dbReference type="EMBL" id="CAD7702983.1"/>
    </source>
</evidence>
<keyword evidence="3" id="KW-1185">Reference proteome</keyword>